<dbReference type="RefSeq" id="WP_345635240.1">
    <property type="nucleotide sequence ID" value="NZ_BAABJQ010000022.1"/>
</dbReference>
<dbReference type="Gene3D" id="2.130.10.10">
    <property type="entry name" value="YVTN repeat-like/Quinoprotein amine dehydrogenase"/>
    <property type="match status" value="2"/>
</dbReference>
<feature type="compositionally biased region" description="Pro residues" evidence="1">
    <location>
        <begin position="75"/>
        <end position="86"/>
    </location>
</feature>
<sequence>MPEPDFAGLRDRLEEEVRQPSFVTIRARRRRRTAWTVGAALTALVVVLGGTVSAAALLSPARTPVTGPQGTPSPAVSPTPSAPATPPTAASAPAGSPPAVVPPGSPAAVTAMTAAPSGVLFAATNGCLSGCSAAGAHTGAAVLRSRDLGRNWTTVGYPDGPAGTILLAASDAQLWLIGDAAVNSSTDGGRTWRSAMLGGGDAGDGDYAEMAGGTAWIARGSSVAVATGGGQPVATGAQPPGGTIDALAALGADNAAVLTGDSPATWYLTGDRGGHWSAMDDPCAGTAYPHSPFETLSAAPGGSVWGTCAAPPASGRQLKQLVVSADGGRTWKSRGALEPDGYGTHLMPVSSTVAWRTGPRADLYRTTDAAHWTRVAVTGDAAGGADPMFVAIDGRTGVYVEQGTLYATEDGGQSWRQRPLPLG</sequence>
<evidence type="ECO:0000256" key="2">
    <source>
        <dbReference type="SAM" id="Phobius"/>
    </source>
</evidence>
<keyword evidence="4" id="KW-1185">Reference proteome</keyword>
<evidence type="ECO:0008006" key="5">
    <source>
        <dbReference type="Google" id="ProtNLM"/>
    </source>
</evidence>
<protein>
    <recommendedName>
        <fullName evidence="5">Photosynthesis system II assembly factor Ycf48/Hcf136-like domain-containing protein</fullName>
    </recommendedName>
</protein>
<feature type="region of interest" description="Disordered" evidence="1">
    <location>
        <begin position="62"/>
        <end position="103"/>
    </location>
</feature>
<dbReference type="EMBL" id="BAABJQ010000022">
    <property type="protein sequence ID" value="GAA5194717.1"/>
    <property type="molecule type" value="Genomic_DNA"/>
</dbReference>
<organism evidence="3 4">
    <name type="scientific">Rugosimonospora acidiphila</name>
    <dbReference type="NCBI Taxonomy" id="556531"/>
    <lineage>
        <taxon>Bacteria</taxon>
        <taxon>Bacillati</taxon>
        <taxon>Actinomycetota</taxon>
        <taxon>Actinomycetes</taxon>
        <taxon>Micromonosporales</taxon>
        <taxon>Micromonosporaceae</taxon>
        <taxon>Rugosimonospora</taxon>
    </lineage>
</organism>
<reference evidence="4" key="1">
    <citation type="journal article" date="2019" name="Int. J. Syst. Evol. Microbiol.">
        <title>The Global Catalogue of Microorganisms (GCM) 10K type strain sequencing project: providing services to taxonomists for standard genome sequencing and annotation.</title>
        <authorList>
            <consortium name="The Broad Institute Genomics Platform"/>
            <consortium name="The Broad Institute Genome Sequencing Center for Infectious Disease"/>
            <person name="Wu L."/>
            <person name="Ma J."/>
        </authorList>
    </citation>
    <scope>NUCLEOTIDE SEQUENCE [LARGE SCALE GENOMIC DNA]</scope>
    <source>
        <strain evidence="4">JCM 18304</strain>
    </source>
</reference>
<keyword evidence="2" id="KW-0812">Transmembrane</keyword>
<dbReference type="SUPFAM" id="SSF50939">
    <property type="entry name" value="Sialidases"/>
    <property type="match status" value="1"/>
</dbReference>
<keyword evidence="2" id="KW-0472">Membrane</keyword>
<keyword evidence="2" id="KW-1133">Transmembrane helix</keyword>
<evidence type="ECO:0000313" key="4">
    <source>
        <dbReference type="Proteomes" id="UP001501570"/>
    </source>
</evidence>
<gene>
    <name evidence="3" type="ORF">GCM10023322_59810</name>
</gene>
<proteinExistence type="predicted"/>
<accession>A0ABP9SH49</accession>
<name>A0ABP9SH49_9ACTN</name>
<dbReference type="CDD" id="cd15482">
    <property type="entry name" value="Sialidase_non-viral"/>
    <property type="match status" value="1"/>
</dbReference>
<feature type="transmembrane region" description="Helical" evidence="2">
    <location>
        <begin position="34"/>
        <end position="58"/>
    </location>
</feature>
<evidence type="ECO:0000313" key="3">
    <source>
        <dbReference type="EMBL" id="GAA5194717.1"/>
    </source>
</evidence>
<dbReference type="InterPro" id="IPR036278">
    <property type="entry name" value="Sialidase_sf"/>
</dbReference>
<dbReference type="SUPFAM" id="SSF110296">
    <property type="entry name" value="Oligoxyloglucan reducing end-specific cellobiohydrolase"/>
    <property type="match status" value="1"/>
</dbReference>
<dbReference type="Proteomes" id="UP001501570">
    <property type="component" value="Unassembled WGS sequence"/>
</dbReference>
<evidence type="ECO:0000256" key="1">
    <source>
        <dbReference type="SAM" id="MobiDB-lite"/>
    </source>
</evidence>
<dbReference type="InterPro" id="IPR015943">
    <property type="entry name" value="WD40/YVTN_repeat-like_dom_sf"/>
</dbReference>
<comment type="caution">
    <text evidence="3">The sequence shown here is derived from an EMBL/GenBank/DDBJ whole genome shotgun (WGS) entry which is preliminary data.</text>
</comment>